<dbReference type="InterPro" id="IPR008271">
    <property type="entry name" value="Ser/Thr_kinase_AS"/>
</dbReference>
<dbReference type="FunFam" id="3.30.200.20:FF:000315">
    <property type="entry name" value="Calcium-dependent protein kinase 3"/>
    <property type="match status" value="1"/>
</dbReference>
<dbReference type="Proteomes" id="UP001165289">
    <property type="component" value="Unassembled WGS sequence"/>
</dbReference>
<evidence type="ECO:0000256" key="2">
    <source>
        <dbReference type="ARBA" id="ARBA00022527"/>
    </source>
</evidence>
<evidence type="ECO:0000256" key="5">
    <source>
        <dbReference type="ARBA" id="ARBA00022777"/>
    </source>
</evidence>
<keyword evidence="12" id="KW-1185">Reference proteome</keyword>
<evidence type="ECO:0000313" key="12">
    <source>
        <dbReference type="Proteomes" id="UP001165289"/>
    </source>
</evidence>
<proteinExistence type="inferred from homology"/>
<dbReference type="Gene3D" id="1.10.510.10">
    <property type="entry name" value="Transferase(Phosphotransferase) domain 1"/>
    <property type="match status" value="1"/>
</dbReference>
<gene>
    <name evidence="11" type="ORF">LOD99_15826</name>
</gene>
<dbReference type="InterPro" id="IPR011009">
    <property type="entry name" value="Kinase-like_dom_sf"/>
</dbReference>
<reference evidence="11 12" key="1">
    <citation type="journal article" date="2023" name="BMC Biol.">
        <title>The compact genome of the sponge Oopsacas minuta (Hexactinellida) is lacking key metazoan core genes.</title>
        <authorList>
            <person name="Santini S."/>
            <person name="Schenkelaars Q."/>
            <person name="Jourda C."/>
            <person name="Duchesne M."/>
            <person name="Belahbib H."/>
            <person name="Rocher C."/>
            <person name="Selva M."/>
            <person name="Riesgo A."/>
            <person name="Vervoort M."/>
            <person name="Leys S.P."/>
            <person name="Kodjabachian L."/>
            <person name="Le Bivic A."/>
            <person name="Borchiellini C."/>
            <person name="Claverie J.M."/>
            <person name="Renard E."/>
        </authorList>
    </citation>
    <scope>NUCLEOTIDE SEQUENCE [LARGE SCALE GENOMIC DNA]</scope>
    <source>
        <strain evidence="11">SPO-2</strain>
    </source>
</reference>
<dbReference type="InterPro" id="IPR000719">
    <property type="entry name" value="Prot_kinase_dom"/>
</dbReference>
<accession>A0AAV7KA62</accession>
<sequence>MATPSLVKNVKHTMFTTPESTRRPLHETYEVGREIGKGSYGNVFRATHKHTGLVCAVKVIQKDKADKRFNRFVDNELEILKFVKHRHIVALLEIMETPDNFYLVTELCDGGELETKIYPEEEVKIIISRLVDVVQYLHTNNLVHRDIKPENILLAKNTDDQFDIRLGDFGLSCYKGTEDMLLDSCGTPLYMAPEVLKNLAYSDKCDIWSIGVIMYQLLTGVDSMVLNSMLQDDWLDYELLTNSSKEAQNLLKRMLTHNPANRDSASEVLHNPWITGDSYNGEVRMNVLELMEQMNTENTQTVKKDNEPIKVKPQIISKQTSFLLKSHHTTRPASVHPPMRKTSHQVRMRTSMTTDKYDPRRLTNPEILNRPTTSLSPSRHQTGGIPSYMQDTKSSRIAKETTDSREILTLNSWTMDMLSLFNTNEVTMITGTYHLTKAR</sequence>
<dbReference type="Pfam" id="PF00069">
    <property type="entry name" value="Pkinase"/>
    <property type="match status" value="1"/>
</dbReference>
<keyword evidence="4 7" id="KW-0547">Nucleotide-binding</keyword>
<feature type="region of interest" description="Disordered" evidence="9">
    <location>
        <begin position="327"/>
        <end position="400"/>
    </location>
</feature>
<keyword evidence="3" id="KW-0808">Transferase</keyword>
<dbReference type="CDD" id="cd05117">
    <property type="entry name" value="STKc_CAMK"/>
    <property type="match status" value="1"/>
</dbReference>
<dbReference type="PROSITE" id="PS50011">
    <property type="entry name" value="PROTEIN_KINASE_DOM"/>
    <property type="match status" value="1"/>
</dbReference>
<dbReference type="InterPro" id="IPR017441">
    <property type="entry name" value="Protein_kinase_ATP_BS"/>
</dbReference>
<comment type="similarity">
    <text evidence="1">Belongs to the protein kinase superfamily. CAMK Ser/Thr protein kinase family.</text>
</comment>
<feature type="compositionally biased region" description="Basic residues" evidence="9">
    <location>
        <begin position="338"/>
        <end position="347"/>
    </location>
</feature>
<dbReference type="PROSITE" id="PS00107">
    <property type="entry name" value="PROTEIN_KINASE_ATP"/>
    <property type="match status" value="1"/>
</dbReference>
<keyword evidence="2 8" id="KW-0723">Serine/threonine-protein kinase</keyword>
<keyword evidence="6 7" id="KW-0067">ATP-binding</keyword>
<dbReference type="SMART" id="SM00220">
    <property type="entry name" value="S_TKc"/>
    <property type="match status" value="1"/>
</dbReference>
<evidence type="ECO:0000256" key="3">
    <source>
        <dbReference type="ARBA" id="ARBA00022679"/>
    </source>
</evidence>
<evidence type="ECO:0000256" key="9">
    <source>
        <dbReference type="SAM" id="MobiDB-lite"/>
    </source>
</evidence>
<dbReference type="GO" id="GO:0004674">
    <property type="term" value="F:protein serine/threonine kinase activity"/>
    <property type="evidence" value="ECO:0007669"/>
    <property type="project" value="UniProtKB-KW"/>
</dbReference>
<evidence type="ECO:0000256" key="1">
    <source>
        <dbReference type="ARBA" id="ARBA00006692"/>
    </source>
</evidence>
<evidence type="ECO:0000256" key="8">
    <source>
        <dbReference type="RuleBase" id="RU000304"/>
    </source>
</evidence>
<evidence type="ECO:0000259" key="10">
    <source>
        <dbReference type="PROSITE" id="PS50011"/>
    </source>
</evidence>
<feature type="compositionally biased region" description="Polar residues" evidence="9">
    <location>
        <begin position="370"/>
        <end position="381"/>
    </location>
</feature>
<feature type="binding site" evidence="7">
    <location>
        <position position="58"/>
    </location>
    <ligand>
        <name>ATP</name>
        <dbReference type="ChEBI" id="CHEBI:30616"/>
    </ligand>
</feature>
<dbReference type="EMBL" id="JAKMXF010000110">
    <property type="protein sequence ID" value="KAI6658113.1"/>
    <property type="molecule type" value="Genomic_DNA"/>
</dbReference>
<dbReference type="AlphaFoldDB" id="A0AAV7KA62"/>
<dbReference type="SUPFAM" id="SSF56112">
    <property type="entry name" value="Protein kinase-like (PK-like)"/>
    <property type="match status" value="1"/>
</dbReference>
<dbReference type="PANTHER" id="PTHR24349">
    <property type="entry name" value="SERINE/THREONINE-PROTEIN KINASE"/>
    <property type="match status" value="1"/>
</dbReference>
<dbReference type="FunFam" id="1.10.510.10:FF:000571">
    <property type="entry name" value="Maternal embryonic leucine zipper kinase"/>
    <property type="match status" value="1"/>
</dbReference>
<protein>
    <submittedName>
        <fullName evidence="11">Serine/threonine-protein kinase 33-like</fullName>
    </submittedName>
</protein>
<dbReference type="GO" id="GO:0005524">
    <property type="term" value="F:ATP binding"/>
    <property type="evidence" value="ECO:0007669"/>
    <property type="project" value="UniProtKB-UniRule"/>
</dbReference>
<feature type="domain" description="Protein kinase" evidence="10">
    <location>
        <begin position="29"/>
        <end position="274"/>
    </location>
</feature>
<name>A0AAV7KA62_9METZ</name>
<comment type="caution">
    <text evidence="11">The sequence shown here is derived from an EMBL/GenBank/DDBJ whole genome shotgun (WGS) entry which is preliminary data.</text>
</comment>
<evidence type="ECO:0000256" key="4">
    <source>
        <dbReference type="ARBA" id="ARBA00022741"/>
    </source>
</evidence>
<organism evidence="11 12">
    <name type="scientific">Oopsacas minuta</name>
    <dbReference type="NCBI Taxonomy" id="111878"/>
    <lineage>
        <taxon>Eukaryota</taxon>
        <taxon>Metazoa</taxon>
        <taxon>Porifera</taxon>
        <taxon>Hexactinellida</taxon>
        <taxon>Hexasterophora</taxon>
        <taxon>Lyssacinosida</taxon>
        <taxon>Leucopsacidae</taxon>
        <taxon>Oopsacas</taxon>
    </lineage>
</organism>
<keyword evidence="5 11" id="KW-0418">Kinase</keyword>
<evidence type="ECO:0000256" key="7">
    <source>
        <dbReference type="PROSITE-ProRule" id="PRU10141"/>
    </source>
</evidence>
<dbReference type="PROSITE" id="PS00108">
    <property type="entry name" value="PROTEIN_KINASE_ST"/>
    <property type="match status" value="1"/>
</dbReference>
<evidence type="ECO:0000256" key="6">
    <source>
        <dbReference type="ARBA" id="ARBA00022840"/>
    </source>
</evidence>
<evidence type="ECO:0000313" key="11">
    <source>
        <dbReference type="EMBL" id="KAI6658113.1"/>
    </source>
</evidence>
<dbReference type="InterPro" id="IPR050205">
    <property type="entry name" value="CDPK_Ser/Thr_kinases"/>
</dbReference>